<dbReference type="GO" id="GO:0009007">
    <property type="term" value="F:site-specific DNA-methyltransferase (adenine-specific) activity"/>
    <property type="evidence" value="ECO:0007669"/>
    <property type="project" value="UniProtKB-EC"/>
</dbReference>
<evidence type="ECO:0000256" key="4">
    <source>
        <dbReference type="ARBA" id="ARBA00022691"/>
    </source>
</evidence>
<keyword evidence="6" id="KW-0175">Coiled coil</keyword>
<keyword evidence="3" id="KW-0808">Transferase</keyword>
<dbReference type="Gene3D" id="3.40.50.150">
    <property type="entry name" value="Vaccinia Virus protein VP39"/>
    <property type="match status" value="1"/>
</dbReference>
<dbReference type="Pfam" id="PF07669">
    <property type="entry name" value="Eco57I"/>
    <property type="match status" value="1"/>
</dbReference>
<keyword evidence="2" id="KW-0489">Methyltransferase</keyword>
<dbReference type="AlphaFoldDB" id="A0A1V1PHF0"/>
<dbReference type="EC" id="2.1.1.72" evidence="1"/>
<dbReference type="Proteomes" id="UP000189670">
    <property type="component" value="Unassembled WGS sequence"/>
</dbReference>
<evidence type="ECO:0000256" key="6">
    <source>
        <dbReference type="SAM" id="Coils"/>
    </source>
</evidence>
<name>A0A1V1PHF0_9BACT</name>
<dbReference type="InterPro" id="IPR011639">
    <property type="entry name" value="MethylTrfase_TaqI-like_dom"/>
</dbReference>
<organism evidence="8 9">
    <name type="scientific">Candidatus Magnetoglobus multicellularis str. Araruama</name>
    <dbReference type="NCBI Taxonomy" id="890399"/>
    <lineage>
        <taxon>Bacteria</taxon>
        <taxon>Pseudomonadati</taxon>
        <taxon>Thermodesulfobacteriota</taxon>
        <taxon>Desulfobacteria</taxon>
        <taxon>Desulfobacterales</taxon>
        <taxon>Desulfobacteraceae</taxon>
        <taxon>Candidatus Magnetoglobus</taxon>
    </lineage>
</organism>
<gene>
    <name evidence="8" type="ORF">OMM_00346</name>
</gene>
<feature type="domain" description="Type II methyltransferase M.TaqI-like" evidence="7">
    <location>
        <begin position="25"/>
        <end position="114"/>
    </location>
</feature>
<evidence type="ECO:0000256" key="1">
    <source>
        <dbReference type="ARBA" id="ARBA00011900"/>
    </source>
</evidence>
<feature type="coiled-coil region" evidence="6">
    <location>
        <begin position="680"/>
        <end position="733"/>
    </location>
</feature>
<dbReference type="GO" id="GO:0032259">
    <property type="term" value="P:methylation"/>
    <property type="evidence" value="ECO:0007669"/>
    <property type="project" value="UniProtKB-KW"/>
</dbReference>
<evidence type="ECO:0000256" key="3">
    <source>
        <dbReference type="ARBA" id="ARBA00022679"/>
    </source>
</evidence>
<accession>A0A1V1PHF0</accession>
<dbReference type="PANTHER" id="PTHR33841">
    <property type="entry name" value="DNA METHYLTRANSFERASE YEEA-RELATED"/>
    <property type="match status" value="1"/>
</dbReference>
<keyword evidence="4" id="KW-0949">S-adenosyl-L-methionine</keyword>
<comment type="catalytic activity">
    <reaction evidence="5">
        <text>a 2'-deoxyadenosine in DNA + S-adenosyl-L-methionine = an N(6)-methyl-2'-deoxyadenosine in DNA + S-adenosyl-L-homocysteine + H(+)</text>
        <dbReference type="Rhea" id="RHEA:15197"/>
        <dbReference type="Rhea" id="RHEA-COMP:12418"/>
        <dbReference type="Rhea" id="RHEA-COMP:12419"/>
        <dbReference type="ChEBI" id="CHEBI:15378"/>
        <dbReference type="ChEBI" id="CHEBI:57856"/>
        <dbReference type="ChEBI" id="CHEBI:59789"/>
        <dbReference type="ChEBI" id="CHEBI:90615"/>
        <dbReference type="ChEBI" id="CHEBI:90616"/>
        <dbReference type="EC" id="2.1.1.72"/>
    </reaction>
</comment>
<proteinExistence type="predicted"/>
<evidence type="ECO:0000313" key="9">
    <source>
        <dbReference type="Proteomes" id="UP000189670"/>
    </source>
</evidence>
<evidence type="ECO:0000259" key="7">
    <source>
        <dbReference type="Pfam" id="PF07669"/>
    </source>
</evidence>
<comment type="caution">
    <text evidence="8">The sequence shown here is derived from an EMBL/GenBank/DDBJ whole genome shotgun (WGS) entry which is preliminary data.</text>
</comment>
<evidence type="ECO:0000256" key="5">
    <source>
        <dbReference type="ARBA" id="ARBA00047942"/>
    </source>
</evidence>
<evidence type="ECO:0000256" key="2">
    <source>
        <dbReference type="ARBA" id="ARBA00022603"/>
    </source>
</evidence>
<dbReference type="InterPro" id="IPR050953">
    <property type="entry name" value="N4_N6_ade-DNA_methylase"/>
</dbReference>
<dbReference type="SUPFAM" id="SSF53335">
    <property type="entry name" value="S-adenosyl-L-methionine-dependent methyltransferases"/>
    <property type="match status" value="1"/>
</dbReference>
<reference evidence="9" key="1">
    <citation type="submission" date="2012-11" db="EMBL/GenBank/DDBJ databases">
        <authorList>
            <person name="Lucero-Rivera Y.E."/>
            <person name="Tovar-Ramirez D."/>
        </authorList>
    </citation>
    <scope>NUCLEOTIDE SEQUENCE [LARGE SCALE GENOMIC DNA]</scope>
    <source>
        <strain evidence="9">Araruama</strain>
    </source>
</reference>
<dbReference type="PANTHER" id="PTHR33841:SF1">
    <property type="entry name" value="DNA METHYLTRANSFERASE A"/>
    <property type="match status" value="1"/>
</dbReference>
<evidence type="ECO:0000313" key="8">
    <source>
        <dbReference type="EMBL" id="ETR74236.1"/>
    </source>
</evidence>
<dbReference type="InterPro" id="IPR029063">
    <property type="entry name" value="SAM-dependent_MTases_sf"/>
</dbReference>
<sequence length="802" mass="92672">MGDDLGLKSLVSKLEKGIRLIYILRQRYDILCANPPYLSLSHLSKPIAERLERYSEIAKGDLYALFFVCFENLTKENGLWCVVAQHNWMFLSSFLDFRKHILRENSILKCSHLGSGAFESIGGEVVGSSMIVAQRTPLSKSQGIYHRLVYYEKYSEKQKMANTPPKHNTYTFPQSRFAEIPGSPMIYWWPEEFRQAYLKAPKLGSTGNIKQGLATGNNDRITKRWYEVVFKNISLINQKNLNVINLECLWFPYIKGALGNRWFESLNTIVFYQQNGKSLKFSEQARYGRGSTEYFKQGLAFSYIGTSGFLCRLRKYKSIFDVSGSSIFCDNPEKMQVILSSNLSGYVSQSLNPTVNNQVGDIENLPVLDYLSDYTTYLNRAETLYDQLFASTESCIEYTYQHLSPEKFEIEEARIRDEIDKELLQNFSQKTINAIYQEIGESVFNFPHWDGQVESIPKHFAKSFQEEKSILSLSRKYRLHPDSLLKIQEKQNLVHEGQRKDRAFKHLSWAIGVLLGRFDAQTGGLLDLAQKRRQEQNIIKDPKAPQGHDHGLLYLSALDDYEGLNRDKTSNVGTACLNTLKSILQYKWGTEKCSELWDEIYHALVLDCRTDWAPAQRSKKTLNNWIRTSAFDMHASLYQKRPIYFPLISSKKNFFIWINIHQWTDGSLNNILANYLKPDIKLMESRIRRLREERQTIEDSRQLNTIEKEIASLDKLLDELKTFTEKINQLATKGPLPTIQEIESPYMIDLDDGVMVNSAALWELVWPLWKDPQKWWKSLSTPKGKKTLIGRIWPCGIGLSAS</sequence>
<dbReference type="GO" id="GO:0006304">
    <property type="term" value="P:DNA modification"/>
    <property type="evidence" value="ECO:0007669"/>
    <property type="project" value="InterPro"/>
</dbReference>
<dbReference type="EMBL" id="ATBP01000015">
    <property type="protein sequence ID" value="ETR74236.1"/>
    <property type="molecule type" value="Genomic_DNA"/>
</dbReference>
<protein>
    <recommendedName>
        <fullName evidence="1">site-specific DNA-methyltransferase (adenine-specific)</fullName>
        <ecNumber evidence="1">2.1.1.72</ecNumber>
    </recommendedName>
</protein>